<sequence>MEDSQVAFRLELGVTGFRDWSDPPLPSTDPRTCRAAWHAAARAAARAAGGQVEDFTEQEYPQNFHSARISDRDGTHSALFHAHHPLIAFVGDRRYWYTDEFQEPPAWATVLTDVGFVVLSAAQLLLPLTESDTSALSATEWRQIKHWRPETLGATLFNSWD</sequence>
<name>A0ABY6I120_STRPE</name>
<accession>A0ABY6I120</accession>
<gene>
    <name evidence="1" type="ORF">OGH68_03140</name>
</gene>
<protein>
    <recommendedName>
        <fullName evidence="3">SUKH-3 domain containing protein</fullName>
    </recommendedName>
</protein>
<dbReference type="RefSeq" id="WP_264241769.1">
    <property type="nucleotide sequence ID" value="NZ_CP107567.1"/>
</dbReference>
<keyword evidence="2" id="KW-1185">Reference proteome</keyword>
<dbReference type="Proteomes" id="UP001163878">
    <property type="component" value="Chromosome"/>
</dbReference>
<organism evidence="1 2">
    <name type="scientific">Streptomyces peucetius</name>
    <dbReference type="NCBI Taxonomy" id="1950"/>
    <lineage>
        <taxon>Bacteria</taxon>
        <taxon>Bacillati</taxon>
        <taxon>Actinomycetota</taxon>
        <taxon>Actinomycetes</taxon>
        <taxon>Kitasatosporales</taxon>
        <taxon>Streptomycetaceae</taxon>
        <taxon>Streptomyces</taxon>
    </lineage>
</organism>
<evidence type="ECO:0008006" key="3">
    <source>
        <dbReference type="Google" id="ProtNLM"/>
    </source>
</evidence>
<proteinExistence type="predicted"/>
<evidence type="ECO:0000313" key="1">
    <source>
        <dbReference type="EMBL" id="UYQ60563.1"/>
    </source>
</evidence>
<evidence type="ECO:0000313" key="2">
    <source>
        <dbReference type="Proteomes" id="UP001163878"/>
    </source>
</evidence>
<reference evidence="1" key="1">
    <citation type="submission" date="2022-10" db="EMBL/GenBank/DDBJ databases">
        <title>Cytochrome P450 Catalyzes Benzene Ring Formation in the Biosynthesis of Trialkyl-Substituted Aromatic Polyketides.</title>
        <authorList>
            <person name="Zhao E."/>
            <person name="Ge H."/>
        </authorList>
    </citation>
    <scope>NUCLEOTIDE SEQUENCE</scope>
    <source>
        <strain evidence="1">NA0869</strain>
    </source>
</reference>
<dbReference type="EMBL" id="CP107567">
    <property type="protein sequence ID" value="UYQ60563.1"/>
    <property type="molecule type" value="Genomic_DNA"/>
</dbReference>